<reference evidence="5 6" key="1">
    <citation type="journal article" date="2021" name="Int. J. Syst. Evol. Microbiol.">
        <title>Amazonocrinis nigriterrae gen. nov., sp. nov., Atlanticothrix silvestris gen. nov., sp. nov. and Dendronalium phyllosphericum gen. nov., sp. nov., nostocacean cyanobacteria from Brazilian environments.</title>
        <authorList>
            <person name="Alvarenga D.O."/>
            <person name="Andreote A.P.D."/>
            <person name="Branco L.H.Z."/>
            <person name="Delbaje E."/>
            <person name="Cruz R.B."/>
            <person name="Varani A.M."/>
            <person name="Fiore M.F."/>
        </authorList>
    </citation>
    <scope>NUCLEOTIDE SEQUENCE [LARGE SCALE GENOMIC DNA]</scope>
    <source>
        <strain evidence="5 6">CENA369</strain>
    </source>
</reference>
<gene>
    <name evidence="5" type="ORF">I8752_22505</name>
</gene>
<evidence type="ECO:0000256" key="1">
    <source>
        <dbReference type="ARBA" id="ARBA00009299"/>
    </source>
</evidence>
<dbReference type="GO" id="GO:0016829">
    <property type="term" value="F:lyase activity"/>
    <property type="evidence" value="ECO:0007669"/>
    <property type="project" value="UniProtKB-KW"/>
</dbReference>
<protein>
    <recommendedName>
        <fullName evidence="7">HEAT repeat domain-containing protein</fullName>
    </recommendedName>
</protein>
<dbReference type="GO" id="GO:0030089">
    <property type="term" value="C:phycobilisome"/>
    <property type="evidence" value="ECO:0007669"/>
    <property type="project" value="UniProtKB-KW"/>
</dbReference>
<dbReference type="SUPFAM" id="SSF48371">
    <property type="entry name" value="ARM repeat"/>
    <property type="match status" value="1"/>
</dbReference>
<keyword evidence="3" id="KW-0605">Phycobilisome</keyword>
<evidence type="ECO:0000256" key="4">
    <source>
        <dbReference type="ARBA" id="ARBA00023239"/>
    </source>
</evidence>
<accession>A0A8J7LJM1</accession>
<sequence length="262" mass="29400">MSLQTDPRSTQELIKLALTEENEDAVSILHFRGNQEVFAAASKLCDSQNPQQRALGADILGQLGIPNRTFPDESLAILLRMLECEQNTDVLNSIAVALGHLHDARAISSLVRLKNHSCSSVRYGIVFGLLGYEHELAINTLIELSSDRDYEVRNWATFGLGSQIETDTTAIREALYQRFLNEDTDENYEIYGEALVGLAKRKDSRILNRLIEELSPDYVGVLAIEAAKEMADSRLYPALMLLKQWWTGNNNLLEMAINSCRQ</sequence>
<comment type="caution">
    <text evidence="5">The sequence shown here is derived from an EMBL/GenBank/DDBJ whole genome shotgun (WGS) entry which is preliminary data.</text>
</comment>
<dbReference type="Proteomes" id="UP000662314">
    <property type="component" value="Unassembled WGS sequence"/>
</dbReference>
<dbReference type="Gene3D" id="1.25.10.10">
    <property type="entry name" value="Leucine-rich Repeat Variant"/>
    <property type="match status" value="1"/>
</dbReference>
<evidence type="ECO:0000313" key="6">
    <source>
        <dbReference type="Proteomes" id="UP000662314"/>
    </source>
</evidence>
<evidence type="ECO:0000256" key="2">
    <source>
        <dbReference type="ARBA" id="ARBA00022549"/>
    </source>
</evidence>
<name>A0A8J7LJM1_9NOST</name>
<keyword evidence="6" id="KW-1185">Reference proteome</keyword>
<proteinExistence type="inferred from homology"/>
<comment type="similarity">
    <text evidence="1">Belongs to the CpcE/RpcE/PecE family.</text>
</comment>
<dbReference type="InterPro" id="IPR016024">
    <property type="entry name" value="ARM-type_fold"/>
</dbReference>
<dbReference type="RefSeq" id="WP_214434487.1">
    <property type="nucleotide sequence ID" value="NZ_CAWPUQ010000123.1"/>
</dbReference>
<dbReference type="AlphaFoldDB" id="A0A8J7LJM1"/>
<dbReference type="EMBL" id="JAECZA010000204">
    <property type="protein sequence ID" value="MBH8575724.1"/>
    <property type="molecule type" value="Genomic_DNA"/>
</dbReference>
<organism evidence="5 6">
    <name type="scientific">Dendronalium phyllosphericum CENA369</name>
    <dbReference type="NCBI Taxonomy" id="1725256"/>
    <lineage>
        <taxon>Bacteria</taxon>
        <taxon>Bacillati</taxon>
        <taxon>Cyanobacteriota</taxon>
        <taxon>Cyanophyceae</taxon>
        <taxon>Nostocales</taxon>
        <taxon>Nostocaceae</taxon>
        <taxon>Dendronalium</taxon>
        <taxon>Dendronalium phyllosphericum</taxon>
    </lineage>
</organism>
<keyword evidence="4" id="KW-0456">Lyase</keyword>
<dbReference type="InterPro" id="IPR011989">
    <property type="entry name" value="ARM-like"/>
</dbReference>
<evidence type="ECO:0000256" key="3">
    <source>
        <dbReference type="ARBA" id="ARBA00022738"/>
    </source>
</evidence>
<evidence type="ECO:0000313" key="5">
    <source>
        <dbReference type="EMBL" id="MBH8575724.1"/>
    </source>
</evidence>
<evidence type="ECO:0008006" key="7">
    <source>
        <dbReference type="Google" id="ProtNLM"/>
    </source>
</evidence>
<keyword evidence="2" id="KW-0042">Antenna complex</keyword>